<keyword evidence="7" id="KW-1185">Reference proteome</keyword>
<dbReference type="GO" id="GO:0016705">
    <property type="term" value="F:oxidoreductase activity, acting on paired donors, with incorporation or reduction of molecular oxygen"/>
    <property type="evidence" value="ECO:0007669"/>
    <property type="project" value="InterPro"/>
</dbReference>
<evidence type="ECO:0000256" key="1">
    <source>
        <dbReference type="ARBA" id="ARBA00010617"/>
    </source>
</evidence>
<protein>
    <recommendedName>
        <fullName evidence="8">Cytochrome P450</fullName>
    </recommendedName>
</protein>
<dbReference type="Proteomes" id="UP001159364">
    <property type="component" value="Linkage Group LG10"/>
</dbReference>
<comment type="similarity">
    <text evidence="1 5">Belongs to the cytochrome P450 family.</text>
</comment>
<evidence type="ECO:0000256" key="5">
    <source>
        <dbReference type="RuleBase" id="RU000461"/>
    </source>
</evidence>
<keyword evidence="2 4" id="KW-0479">Metal-binding</keyword>
<dbReference type="PRINTS" id="PR00463">
    <property type="entry name" value="EP450I"/>
</dbReference>
<dbReference type="PROSITE" id="PS51257">
    <property type="entry name" value="PROKAR_LIPOPROTEIN"/>
    <property type="match status" value="1"/>
</dbReference>
<dbReference type="InterPro" id="IPR001128">
    <property type="entry name" value="Cyt_P450"/>
</dbReference>
<dbReference type="CDD" id="cd11072">
    <property type="entry name" value="CYP71-like"/>
    <property type="match status" value="1"/>
</dbReference>
<dbReference type="PRINTS" id="PR00385">
    <property type="entry name" value="P450"/>
</dbReference>
<evidence type="ECO:0000256" key="4">
    <source>
        <dbReference type="PIRSR" id="PIRSR602401-1"/>
    </source>
</evidence>
<keyword evidence="3 4" id="KW-0408">Iron</keyword>
<name>A0AAV8SIN7_9ROSI</name>
<dbReference type="PROSITE" id="PS00086">
    <property type="entry name" value="CYTOCHROME_P450"/>
    <property type="match status" value="1"/>
</dbReference>
<keyword evidence="4 5" id="KW-0349">Heme</keyword>
<dbReference type="SUPFAM" id="SSF48264">
    <property type="entry name" value="Cytochrome P450"/>
    <property type="match status" value="1"/>
</dbReference>
<dbReference type="Gene3D" id="1.10.630.10">
    <property type="entry name" value="Cytochrome P450"/>
    <property type="match status" value="1"/>
</dbReference>
<sequence length="516" mass="58135">MKISMLQKMQLMWLELEVPEFSNPLLFCLLLVSCFIFWKKLGKGDKLNLPPSPPKLPILGNLHQLGKLPHRSLRSLSLKYGPLMLLDIGKNPTLVVSSEKTAREVMTTHDIVFANRPKRTASETFFYGCGDVAFSSYGEYWRQVKKLCVIELLSAQRVRSYQSIRDKEVAVLIGNIRCACHSRASVNIGEMLLGVTNSIISLCVMGRKATGGKDNSEFGQLLRRMTLQFGSFSFADSFPTMAFMDNLTGLTAKLRTTFREIDAYLEQVIEDHSMEHYDEQLDFKDVVHIILELQKNGKLGIELTRDNIKAILLDMFSGGTDTTATTLEWAMAELARDPNAMRKAQKEVRRVVGSKSNVDAEDIDKMAYLKWVIKETLILHPVLPLLIPRETSAEVEFGGYTIPPKTTVLVNAFAIQLDPEVWDSPEKFMPERFVNDSAYFKGQDYKILAFGGGRRACPGVSFALVSAEAVLANLLYWFDWKLPDANPPEELEMTESFGITVSKKTHLRLIPSLFSP</sequence>
<gene>
    <name evidence="6" type="ORF">K2173_001110</name>
</gene>
<dbReference type="PANTHER" id="PTHR47955:SF18">
    <property type="entry name" value="CYTOCHROME P450 71A1-LIKE"/>
    <property type="match status" value="1"/>
</dbReference>
<organism evidence="6 7">
    <name type="scientific">Erythroxylum novogranatense</name>
    <dbReference type="NCBI Taxonomy" id="1862640"/>
    <lineage>
        <taxon>Eukaryota</taxon>
        <taxon>Viridiplantae</taxon>
        <taxon>Streptophyta</taxon>
        <taxon>Embryophyta</taxon>
        <taxon>Tracheophyta</taxon>
        <taxon>Spermatophyta</taxon>
        <taxon>Magnoliopsida</taxon>
        <taxon>eudicotyledons</taxon>
        <taxon>Gunneridae</taxon>
        <taxon>Pentapetalae</taxon>
        <taxon>rosids</taxon>
        <taxon>fabids</taxon>
        <taxon>Malpighiales</taxon>
        <taxon>Erythroxylaceae</taxon>
        <taxon>Erythroxylum</taxon>
    </lineage>
</organism>
<keyword evidence="5" id="KW-0560">Oxidoreductase</keyword>
<evidence type="ECO:0000256" key="2">
    <source>
        <dbReference type="ARBA" id="ARBA00022723"/>
    </source>
</evidence>
<evidence type="ECO:0000313" key="7">
    <source>
        <dbReference type="Proteomes" id="UP001159364"/>
    </source>
</evidence>
<comment type="caution">
    <text evidence="6">The sequence shown here is derived from an EMBL/GenBank/DDBJ whole genome shotgun (WGS) entry which is preliminary data.</text>
</comment>
<reference evidence="6 7" key="1">
    <citation type="submission" date="2021-09" db="EMBL/GenBank/DDBJ databases">
        <title>Genomic insights and catalytic innovation underlie evolution of tropane alkaloids biosynthesis.</title>
        <authorList>
            <person name="Wang Y.-J."/>
            <person name="Tian T."/>
            <person name="Huang J.-P."/>
            <person name="Huang S.-X."/>
        </authorList>
    </citation>
    <scope>NUCLEOTIDE SEQUENCE [LARGE SCALE GENOMIC DNA]</scope>
    <source>
        <strain evidence="6">KIB-2018</strain>
        <tissue evidence="6">Leaf</tissue>
    </source>
</reference>
<accession>A0AAV8SIN7</accession>
<keyword evidence="5" id="KW-0503">Monooxygenase</keyword>
<dbReference type="InterPro" id="IPR002401">
    <property type="entry name" value="Cyt_P450_E_grp-I"/>
</dbReference>
<comment type="cofactor">
    <cofactor evidence="4">
        <name>heme</name>
        <dbReference type="ChEBI" id="CHEBI:30413"/>
    </cofactor>
</comment>
<dbReference type="Pfam" id="PF00067">
    <property type="entry name" value="p450"/>
    <property type="match status" value="1"/>
</dbReference>
<dbReference type="InterPro" id="IPR036396">
    <property type="entry name" value="Cyt_P450_sf"/>
</dbReference>
<dbReference type="GO" id="GO:0020037">
    <property type="term" value="F:heme binding"/>
    <property type="evidence" value="ECO:0007669"/>
    <property type="project" value="InterPro"/>
</dbReference>
<evidence type="ECO:0000256" key="3">
    <source>
        <dbReference type="ARBA" id="ARBA00023004"/>
    </source>
</evidence>
<evidence type="ECO:0000313" key="6">
    <source>
        <dbReference type="EMBL" id="KAJ8752083.1"/>
    </source>
</evidence>
<dbReference type="FunFam" id="1.10.630.10:FF:000011">
    <property type="entry name" value="Cytochrome P450 83B1"/>
    <property type="match status" value="1"/>
</dbReference>
<feature type="binding site" description="axial binding residue" evidence="4">
    <location>
        <position position="457"/>
    </location>
    <ligand>
        <name>heme</name>
        <dbReference type="ChEBI" id="CHEBI:30413"/>
    </ligand>
    <ligandPart>
        <name>Fe</name>
        <dbReference type="ChEBI" id="CHEBI:18248"/>
    </ligandPart>
</feature>
<dbReference type="EMBL" id="JAIWQS010000010">
    <property type="protein sequence ID" value="KAJ8752083.1"/>
    <property type="molecule type" value="Genomic_DNA"/>
</dbReference>
<dbReference type="PANTHER" id="PTHR47955">
    <property type="entry name" value="CYTOCHROME P450 FAMILY 71 PROTEIN"/>
    <property type="match status" value="1"/>
</dbReference>
<dbReference type="GO" id="GO:0004497">
    <property type="term" value="F:monooxygenase activity"/>
    <property type="evidence" value="ECO:0007669"/>
    <property type="project" value="UniProtKB-KW"/>
</dbReference>
<proteinExistence type="inferred from homology"/>
<dbReference type="AlphaFoldDB" id="A0AAV8SIN7"/>
<dbReference type="InterPro" id="IPR017972">
    <property type="entry name" value="Cyt_P450_CS"/>
</dbReference>
<dbReference type="GO" id="GO:0005506">
    <property type="term" value="F:iron ion binding"/>
    <property type="evidence" value="ECO:0007669"/>
    <property type="project" value="InterPro"/>
</dbReference>
<evidence type="ECO:0008006" key="8">
    <source>
        <dbReference type="Google" id="ProtNLM"/>
    </source>
</evidence>